<sequence>MFKAKKLSEIRAFMEKLNVPGSDGWGLPTSEKTFPDGANYRIEIAGVEYPSTFKAMVDEAKKRKVKVHRAICTVGGSSYLTFDQLKEMAKIANDEGIEVIMTMGHRKAFDVGSKEMSTKEGSMQGFRLRGSDNLAYWFEDLMRNLEAGIRGFLVYDEGALMILSKMREEGFIPKETTFKWSVFGGYCNPAGAKLLESMGVNSMNPLSDVALPILSSIRKAVDIPLDVYMIIVDAFGGMYRAYDAPEIVRVASPVYFKIEPGTSEADIYKPWMTESWHDEFIRMKVKIAQILQEIMERRAPELKMSEMSPKDLRIPVVD</sequence>
<evidence type="ECO:0000313" key="1">
    <source>
        <dbReference type="EMBL" id="HHZ03612.1"/>
    </source>
</evidence>
<name>A0A7V7BXY8_9BACT</name>
<evidence type="ECO:0000313" key="2">
    <source>
        <dbReference type="Proteomes" id="UP000525027"/>
    </source>
</evidence>
<organism evidence="1 2">
    <name type="scientific">Acetomicrobium hydrogeniformans</name>
    <dbReference type="NCBI Taxonomy" id="649746"/>
    <lineage>
        <taxon>Bacteria</taxon>
        <taxon>Thermotogati</taxon>
        <taxon>Synergistota</taxon>
        <taxon>Synergistia</taxon>
        <taxon>Synergistales</taxon>
        <taxon>Acetomicrobiaceae</taxon>
        <taxon>Acetomicrobium</taxon>
    </lineage>
</organism>
<gene>
    <name evidence="1" type="ORF">GX397_00715</name>
</gene>
<dbReference type="Proteomes" id="UP000525027">
    <property type="component" value="Unassembled WGS sequence"/>
</dbReference>
<accession>A0A7V7BXY8</accession>
<dbReference type="AlphaFoldDB" id="A0A7V7BXY8"/>
<reference evidence="1 2" key="1">
    <citation type="journal article" date="2020" name="Biotechnol. Biofuels">
        <title>New insights from the biogas microbiome by comprehensive genome-resolved metagenomics of nearly 1600 species originating from multiple anaerobic digesters.</title>
        <authorList>
            <person name="Campanaro S."/>
            <person name="Treu L."/>
            <person name="Rodriguez-R L.M."/>
            <person name="Kovalovszki A."/>
            <person name="Ziels R.M."/>
            <person name="Maus I."/>
            <person name="Zhu X."/>
            <person name="Kougias P.G."/>
            <person name="Basile A."/>
            <person name="Luo G."/>
            <person name="Schluter A."/>
            <person name="Konstantinidis K.T."/>
            <person name="Angelidaki I."/>
        </authorList>
    </citation>
    <scope>NUCLEOTIDE SEQUENCE [LARGE SCALE GENOMIC DNA]</scope>
    <source>
        <strain evidence="1">AS25fmACSIPFO_94</strain>
    </source>
</reference>
<proteinExistence type="predicted"/>
<dbReference type="RefSeq" id="WP_273001942.1">
    <property type="nucleotide sequence ID" value="NZ_DURU01000011.1"/>
</dbReference>
<protein>
    <submittedName>
        <fullName evidence="1">Uncharacterized protein</fullName>
    </submittedName>
</protein>
<dbReference type="EMBL" id="DURU01000011">
    <property type="protein sequence ID" value="HHZ03612.1"/>
    <property type="molecule type" value="Genomic_DNA"/>
</dbReference>
<comment type="caution">
    <text evidence="1">The sequence shown here is derived from an EMBL/GenBank/DDBJ whole genome shotgun (WGS) entry which is preliminary data.</text>
</comment>